<gene>
    <name evidence="9" type="ORF">KI387_019524</name>
</gene>
<keyword evidence="4" id="KW-0611">Plant defense</keyword>
<evidence type="ECO:0000256" key="3">
    <source>
        <dbReference type="ARBA" id="ARBA00022692"/>
    </source>
</evidence>
<sequence>LLVQFWCSYGILPLYAIVTQMGSRFKKALIREEIRESLHGWRKRVKERAKRESSHPSTTAKSEIVSQSVAGDIDEIGNELAAHSLSRSVSNVTRKSTSLPREISITCQTENWGEDHIHQGVQQEEELGSHITVYSFRSSKNELDVSDDDDTDKHLLGSSEVD</sequence>
<keyword evidence="6" id="KW-0472">Membrane</keyword>
<dbReference type="GO" id="GO:0016020">
    <property type="term" value="C:membrane"/>
    <property type="evidence" value="ECO:0007669"/>
    <property type="project" value="UniProtKB-SubCell"/>
</dbReference>
<dbReference type="GO" id="GO:0006952">
    <property type="term" value="P:defense response"/>
    <property type="evidence" value="ECO:0007669"/>
    <property type="project" value="UniProtKB-KW"/>
</dbReference>
<feature type="region of interest" description="Disordered" evidence="8">
    <location>
        <begin position="46"/>
        <end position="66"/>
    </location>
</feature>
<dbReference type="PANTHER" id="PTHR31942:SF9">
    <property type="entry name" value="MLO-LIKE PROTEIN 4"/>
    <property type="match status" value="1"/>
</dbReference>
<protein>
    <recommendedName>
        <fullName evidence="11">Mlo-like protein</fullName>
    </recommendedName>
</protein>
<accession>A0AA38GAA5</accession>
<organism evidence="9 10">
    <name type="scientific">Taxus chinensis</name>
    <name type="common">Chinese yew</name>
    <name type="synonym">Taxus wallichiana var. chinensis</name>
    <dbReference type="NCBI Taxonomy" id="29808"/>
    <lineage>
        <taxon>Eukaryota</taxon>
        <taxon>Viridiplantae</taxon>
        <taxon>Streptophyta</taxon>
        <taxon>Embryophyta</taxon>
        <taxon>Tracheophyta</taxon>
        <taxon>Spermatophyta</taxon>
        <taxon>Pinopsida</taxon>
        <taxon>Pinidae</taxon>
        <taxon>Conifers II</taxon>
        <taxon>Cupressales</taxon>
        <taxon>Taxaceae</taxon>
        <taxon>Taxus</taxon>
    </lineage>
</organism>
<reference evidence="9 10" key="1">
    <citation type="journal article" date="2021" name="Nat. Plants">
        <title>The Taxus genome provides insights into paclitaxel biosynthesis.</title>
        <authorList>
            <person name="Xiong X."/>
            <person name="Gou J."/>
            <person name="Liao Q."/>
            <person name="Li Y."/>
            <person name="Zhou Q."/>
            <person name="Bi G."/>
            <person name="Li C."/>
            <person name="Du R."/>
            <person name="Wang X."/>
            <person name="Sun T."/>
            <person name="Guo L."/>
            <person name="Liang H."/>
            <person name="Lu P."/>
            <person name="Wu Y."/>
            <person name="Zhang Z."/>
            <person name="Ro D.K."/>
            <person name="Shang Y."/>
            <person name="Huang S."/>
            <person name="Yan J."/>
        </authorList>
    </citation>
    <scope>NUCLEOTIDE SEQUENCE [LARGE SCALE GENOMIC DNA]</scope>
    <source>
        <strain evidence="9">Ta-2019</strain>
    </source>
</reference>
<proteinExistence type="inferred from homology"/>
<evidence type="ECO:0000256" key="2">
    <source>
        <dbReference type="ARBA" id="ARBA00006574"/>
    </source>
</evidence>
<dbReference type="Proteomes" id="UP000824469">
    <property type="component" value="Unassembled WGS sequence"/>
</dbReference>
<comment type="similarity">
    <text evidence="2">Belongs to the MLO family.</text>
</comment>
<dbReference type="InterPro" id="IPR004326">
    <property type="entry name" value="Mlo"/>
</dbReference>
<dbReference type="OMA" id="TENWGED"/>
<dbReference type="PANTHER" id="PTHR31942">
    <property type="entry name" value="MLO-LIKE PROTEIN 1"/>
    <property type="match status" value="1"/>
</dbReference>
<evidence type="ECO:0000256" key="1">
    <source>
        <dbReference type="ARBA" id="ARBA00004141"/>
    </source>
</evidence>
<evidence type="ECO:0000256" key="5">
    <source>
        <dbReference type="ARBA" id="ARBA00022989"/>
    </source>
</evidence>
<keyword evidence="7" id="KW-0568">Pathogenesis-related protein</keyword>
<keyword evidence="5" id="KW-1133">Transmembrane helix</keyword>
<evidence type="ECO:0000313" key="10">
    <source>
        <dbReference type="Proteomes" id="UP000824469"/>
    </source>
</evidence>
<keyword evidence="10" id="KW-1185">Reference proteome</keyword>
<comment type="subcellular location">
    <subcellularLocation>
        <location evidence="1">Membrane</location>
        <topology evidence="1">Multi-pass membrane protein</topology>
    </subcellularLocation>
</comment>
<dbReference type="AlphaFoldDB" id="A0AA38GAA5"/>
<dbReference type="Pfam" id="PF03094">
    <property type="entry name" value="Mlo"/>
    <property type="match status" value="1"/>
</dbReference>
<feature type="compositionally biased region" description="Polar residues" evidence="8">
    <location>
        <begin position="55"/>
        <end position="66"/>
    </location>
</feature>
<keyword evidence="3" id="KW-0812">Transmembrane</keyword>
<feature type="non-terminal residue" evidence="9">
    <location>
        <position position="162"/>
    </location>
</feature>
<feature type="region of interest" description="Disordered" evidence="8">
    <location>
        <begin position="139"/>
        <end position="162"/>
    </location>
</feature>
<evidence type="ECO:0000256" key="8">
    <source>
        <dbReference type="SAM" id="MobiDB-lite"/>
    </source>
</evidence>
<dbReference type="EMBL" id="JAHRHJ020000004">
    <property type="protein sequence ID" value="KAH9317755.1"/>
    <property type="molecule type" value="Genomic_DNA"/>
</dbReference>
<comment type="caution">
    <text evidence="9">The sequence shown here is derived from an EMBL/GenBank/DDBJ whole genome shotgun (WGS) entry which is preliminary data.</text>
</comment>
<name>A0AA38GAA5_TAXCH</name>
<evidence type="ECO:0000256" key="6">
    <source>
        <dbReference type="ARBA" id="ARBA00023136"/>
    </source>
</evidence>
<evidence type="ECO:0000256" key="4">
    <source>
        <dbReference type="ARBA" id="ARBA00022821"/>
    </source>
</evidence>
<evidence type="ECO:0000256" key="7">
    <source>
        <dbReference type="ARBA" id="ARBA00023265"/>
    </source>
</evidence>
<evidence type="ECO:0000313" key="9">
    <source>
        <dbReference type="EMBL" id="KAH9317755.1"/>
    </source>
</evidence>
<evidence type="ECO:0008006" key="11">
    <source>
        <dbReference type="Google" id="ProtNLM"/>
    </source>
</evidence>